<evidence type="ECO:0000256" key="4">
    <source>
        <dbReference type="ARBA" id="ARBA00022771"/>
    </source>
</evidence>
<comment type="subcellular location">
    <subcellularLocation>
        <location evidence="1">Nucleus</location>
    </subcellularLocation>
</comment>
<proteinExistence type="predicted"/>
<dbReference type="Proteomes" id="UP001168821">
    <property type="component" value="Unassembled WGS sequence"/>
</dbReference>
<feature type="domain" description="C2H2-type" evidence="7">
    <location>
        <begin position="132"/>
        <end position="154"/>
    </location>
</feature>
<accession>A0AA38HMF9</accession>
<evidence type="ECO:0000256" key="1">
    <source>
        <dbReference type="ARBA" id="ARBA00004123"/>
    </source>
</evidence>
<dbReference type="InterPro" id="IPR013087">
    <property type="entry name" value="Znf_C2H2_type"/>
</dbReference>
<dbReference type="GO" id="GO:0005634">
    <property type="term" value="C:nucleus"/>
    <property type="evidence" value="ECO:0007669"/>
    <property type="project" value="UniProtKB-SubCell"/>
</dbReference>
<evidence type="ECO:0000256" key="3">
    <source>
        <dbReference type="ARBA" id="ARBA00022737"/>
    </source>
</evidence>
<dbReference type="PANTHER" id="PTHR24406">
    <property type="entry name" value="TRANSCRIPTIONAL REPRESSOR CTCFL-RELATED"/>
    <property type="match status" value="1"/>
</dbReference>
<protein>
    <recommendedName>
        <fullName evidence="7">C2H2-type domain-containing protein</fullName>
    </recommendedName>
</protein>
<gene>
    <name evidence="8" type="ORF">Zmor_003609</name>
</gene>
<comment type="caution">
    <text evidence="8">The sequence shown here is derived from an EMBL/GenBank/DDBJ whole genome shotgun (WGS) entry which is preliminary data.</text>
</comment>
<organism evidence="8 9">
    <name type="scientific">Zophobas morio</name>
    <dbReference type="NCBI Taxonomy" id="2755281"/>
    <lineage>
        <taxon>Eukaryota</taxon>
        <taxon>Metazoa</taxon>
        <taxon>Ecdysozoa</taxon>
        <taxon>Arthropoda</taxon>
        <taxon>Hexapoda</taxon>
        <taxon>Insecta</taxon>
        <taxon>Pterygota</taxon>
        <taxon>Neoptera</taxon>
        <taxon>Endopterygota</taxon>
        <taxon>Coleoptera</taxon>
        <taxon>Polyphaga</taxon>
        <taxon>Cucujiformia</taxon>
        <taxon>Tenebrionidae</taxon>
        <taxon>Zophobas</taxon>
    </lineage>
</organism>
<dbReference type="EMBL" id="JALNTZ010000010">
    <property type="protein sequence ID" value="KAJ3640300.1"/>
    <property type="molecule type" value="Genomic_DNA"/>
</dbReference>
<keyword evidence="5" id="KW-0862">Zinc</keyword>
<evidence type="ECO:0000313" key="9">
    <source>
        <dbReference type="Proteomes" id="UP001168821"/>
    </source>
</evidence>
<dbReference type="GO" id="GO:0008270">
    <property type="term" value="F:zinc ion binding"/>
    <property type="evidence" value="ECO:0007669"/>
    <property type="project" value="UniProtKB-KW"/>
</dbReference>
<feature type="domain" description="C2H2-type" evidence="7">
    <location>
        <begin position="96"/>
        <end position="116"/>
    </location>
</feature>
<reference evidence="8" key="1">
    <citation type="journal article" date="2023" name="G3 (Bethesda)">
        <title>Whole genome assemblies of Zophobas morio and Tenebrio molitor.</title>
        <authorList>
            <person name="Kaur S."/>
            <person name="Stinson S.A."/>
            <person name="diCenzo G.C."/>
        </authorList>
    </citation>
    <scope>NUCLEOTIDE SEQUENCE</scope>
    <source>
        <strain evidence="8">QUZm001</strain>
    </source>
</reference>
<keyword evidence="6" id="KW-0539">Nucleus</keyword>
<evidence type="ECO:0000259" key="7">
    <source>
        <dbReference type="SMART" id="SM00355"/>
    </source>
</evidence>
<keyword evidence="3" id="KW-0677">Repeat</keyword>
<name>A0AA38HMF9_9CUCU</name>
<evidence type="ECO:0000313" key="8">
    <source>
        <dbReference type="EMBL" id="KAJ3640300.1"/>
    </source>
</evidence>
<evidence type="ECO:0000256" key="2">
    <source>
        <dbReference type="ARBA" id="ARBA00022723"/>
    </source>
</evidence>
<dbReference type="AlphaFoldDB" id="A0AA38HMF9"/>
<evidence type="ECO:0000256" key="5">
    <source>
        <dbReference type="ARBA" id="ARBA00022833"/>
    </source>
</evidence>
<dbReference type="SMART" id="SM00355">
    <property type="entry name" value="ZnF_C2H2"/>
    <property type="match status" value="3"/>
</dbReference>
<dbReference type="Pfam" id="PF00096">
    <property type="entry name" value="zf-C2H2"/>
    <property type="match status" value="2"/>
</dbReference>
<keyword evidence="2" id="KW-0479">Metal-binding</keyword>
<keyword evidence="9" id="KW-1185">Reference proteome</keyword>
<evidence type="ECO:0000256" key="6">
    <source>
        <dbReference type="ARBA" id="ARBA00023242"/>
    </source>
</evidence>
<dbReference type="InterPro" id="IPR050888">
    <property type="entry name" value="ZnF_C2H2-type_TF"/>
</dbReference>
<dbReference type="Gene3D" id="3.30.160.60">
    <property type="entry name" value="Classic Zinc Finger"/>
    <property type="match status" value="1"/>
</dbReference>
<keyword evidence="4" id="KW-0863">Zinc-finger</keyword>
<feature type="domain" description="C2H2-type" evidence="7">
    <location>
        <begin position="56"/>
        <end position="76"/>
    </location>
</feature>
<dbReference type="Pfam" id="PF13894">
    <property type="entry name" value="zf-C2H2_4"/>
    <property type="match status" value="1"/>
</dbReference>
<sequence length="274" mass="29804">MASKVLCPCEREFQNIIAFNNHRRVCKVPIPSGDIPASHIDMAQDALNPDSGVHSFQCDGCGNKYKHAASLKWHKQSGCFSASSTASKSAAQDLKFPCPFCGKIYLSYQGLCRHKKSLCSSAVATPSEPAANECSCGRSFSSFAGLRQHMRKAHPEQYFSFIDPDRDESTPSLPIAAEAVTSIPITAEVVISQPIREVIVDEAIPIQLQGAENIVTNGNVDSLPKIMASHVVFRHRVRLLLSLGMGTELGTTTLRWDADRCALGAMQDFILSPP</sequence>